<gene>
    <name evidence="1" type="ORF">SINC0208_LOCUS2204</name>
</gene>
<organism evidence="1">
    <name type="scientific">Strombidium inclinatum</name>
    <dbReference type="NCBI Taxonomy" id="197538"/>
    <lineage>
        <taxon>Eukaryota</taxon>
        <taxon>Sar</taxon>
        <taxon>Alveolata</taxon>
        <taxon>Ciliophora</taxon>
        <taxon>Intramacronucleata</taxon>
        <taxon>Spirotrichea</taxon>
        <taxon>Oligotrichia</taxon>
        <taxon>Strombidiidae</taxon>
        <taxon>Strombidium</taxon>
    </lineage>
</organism>
<proteinExistence type="predicted"/>
<reference evidence="1" key="1">
    <citation type="submission" date="2021-01" db="EMBL/GenBank/DDBJ databases">
        <authorList>
            <person name="Corre E."/>
            <person name="Pelletier E."/>
            <person name="Niang G."/>
            <person name="Scheremetjew M."/>
            <person name="Finn R."/>
            <person name="Kale V."/>
            <person name="Holt S."/>
            <person name="Cochrane G."/>
            <person name="Meng A."/>
            <person name="Brown T."/>
            <person name="Cohen L."/>
        </authorList>
    </citation>
    <scope>NUCLEOTIDE SEQUENCE</scope>
    <source>
        <strain evidence="1">S3</strain>
    </source>
</reference>
<dbReference type="EMBL" id="HBIH01005223">
    <property type="protein sequence ID" value="CAE0321623.1"/>
    <property type="molecule type" value="Transcribed_RNA"/>
</dbReference>
<protein>
    <submittedName>
        <fullName evidence="1">Uncharacterized protein</fullName>
    </submittedName>
</protein>
<name>A0A7S3IER3_9SPIT</name>
<evidence type="ECO:0000313" key="1">
    <source>
        <dbReference type="EMBL" id="CAE0321623.1"/>
    </source>
</evidence>
<accession>A0A7S3IER3</accession>
<sequence>MITRWPTVASKGNKTFDAAFDQLFTLFDADKDNFKQTVVYFLSDSAEQISLDDTRISKFTNLPDIENRLRFFGVAFGNEASLPSFEKICFNMPNGDFTFATSNVDLKKSVLRLIQ</sequence>
<dbReference type="AlphaFoldDB" id="A0A7S3IER3"/>